<proteinExistence type="inferred from homology"/>
<dbReference type="InterPro" id="IPR051464">
    <property type="entry name" value="Peptidase_M42_aminopept"/>
</dbReference>
<dbReference type="NCBIfam" id="TIGR03106">
    <property type="entry name" value="trio_M42_hydro"/>
    <property type="match status" value="1"/>
</dbReference>
<keyword evidence="4 8" id="KW-0479">Metal-binding</keyword>
<dbReference type="CDD" id="cd05657">
    <property type="entry name" value="M42_glucanase_like"/>
    <property type="match status" value="1"/>
</dbReference>
<dbReference type="Gene3D" id="2.40.30.40">
    <property type="entry name" value="Peptidase M42, domain 2"/>
    <property type="match status" value="1"/>
</dbReference>
<dbReference type="PANTHER" id="PTHR32481:SF7">
    <property type="entry name" value="AMINOPEPTIDASE YHFE-RELATED"/>
    <property type="match status" value="1"/>
</dbReference>
<feature type="binding site" evidence="8">
    <location>
        <position position="74"/>
    </location>
    <ligand>
        <name>Zn(2+)</name>
        <dbReference type="ChEBI" id="CHEBI:29105"/>
        <label>1</label>
    </ligand>
</feature>
<dbReference type="RefSeq" id="WP_152809027.1">
    <property type="nucleotide sequence ID" value="NZ_WHNW01000002.1"/>
</dbReference>
<dbReference type="GO" id="GO:0006508">
    <property type="term" value="P:proteolysis"/>
    <property type="evidence" value="ECO:0007669"/>
    <property type="project" value="UniProtKB-KW"/>
</dbReference>
<comment type="caution">
    <text evidence="9">The sequence shown here is derived from an EMBL/GenBank/DDBJ whole genome shotgun (WGS) entry which is preliminary data.</text>
</comment>
<dbReference type="GO" id="GO:0004177">
    <property type="term" value="F:aminopeptidase activity"/>
    <property type="evidence" value="ECO:0007669"/>
    <property type="project" value="UniProtKB-UniRule"/>
</dbReference>
<keyword evidence="10" id="KW-1185">Reference proteome</keyword>
<evidence type="ECO:0000313" key="10">
    <source>
        <dbReference type="Proteomes" id="UP000471298"/>
    </source>
</evidence>
<evidence type="ECO:0000256" key="6">
    <source>
        <dbReference type="PIRNR" id="PIRNR001123"/>
    </source>
</evidence>
<evidence type="ECO:0000256" key="3">
    <source>
        <dbReference type="ARBA" id="ARBA00022670"/>
    </source>
</evidence>
<evidence type="ECO:0000256" key="1">
    <source>
        <dbReference type="ARBA" id="ARBA00006272"/>
    </source>
</evidence>
<evidence type="ECO:0000313" key="9">
    <source>
        <dbReference type="EMBL" id="MPV85609.1"/>
    </source>
</evidence>
<accession>A0A6N7EW05</accession>
<dbReference type="InterPro" id="IPR023367">
    <property type="entry name" value="Peptidase_M42_dom2"/>
</dbReference>
<feature type="binding site" evidence="8">
    <location>
        <position position="252"/>
    </location>
    <ligand>
        <name>Zn(2+)</name>
        <dbReference type="ChEBI" id="CHEBI:29105"/>
        <label>1</label>
    </ligand>
</feature>
<dbReference type="PIRSF" id="PIRSF001123">
    <property type="entry name" value="PepA_GA"/>
    <property type="match status" value="1"/>
</dbReference>
<dbReference type="SUPFAM" id="SSF101821">
    <property type="entry name" value="Aminopeptidase/glucanase lid domain"/>
    <property type="match status" value="1"/>
</dbReference>
<comment type="cofactor">
    <cofactor evidence="8">
        <name>a divalent metal cation</name>
        <dbReference type="ChEBI" id="CHEBI:60240"/>
    </cofactor>
    <text evidence="8">Binds 2 divalent metal cations per subunit.</text>
</comment>
<evidence type="ECO:0000256" key="4">
    <source>
        <dbReference type="ARBA" id="ARBA00022723"/>
    </source>
</evidence>
<dbReference type="Gene3D" id="3.40.630.10">
    <property type="entry name" value="Zn peptidases"/>
    <property type="match status" value="1"/>
</dbReference>
<dbReference type="AlphaFoldDB" id="A0A6N7EW05"/>
<evidence type="ECO:0000256" key="7">
    <source>
        <dbReference type="PIRSR" id="PIRSR001123-1"/>
    </source>
</evidence>
<reference evidence="9 10" key="1">
    <citation type="submission" date="2019-10" db="EMBL/GenBank/DDBJ databases">
        <title>Cardiobacteriales fam. a chemoheterotrophic member of the order Cardiobacteriales, and proposal of Cardiobacteriales fam. nov.</title>
        <authorList>
            <person name="Wang C."/>
        </authorList>
    </citation>
    <scope>NUCLEOTIDE SEQUENCE [LARGE SCALE GENOMIC DNA]</scope>
    <source>
        <strain evidence="9 10">ML27</strain>
    </source>
</reference>
<comment type="similarity">
    <text evidence="1 6">Belongs to the peptidase M42 family.</text>
</comment>
<name>A0A6N7EW05_9GAMM</name>
<feature type="binding site" evidence="8">
    <location>
        <position position="191"/>
    </location>
    <ligand>
        <name>Zn(2+)</name>
        <dbReference type="ChEBI" id="CHEBI:29105"/>
        <label>1</label>
    </ligand>
</feature>
<sequence length="358" mass="38665">MTIDNLIRKYLTELLAIPSPTGYTGEVVAYLCKQLATLSVDYRVTNRGAVIASVGGPPKTDEVNASVSRAIMLHVDTLGAMLSEIEADGTLRLAMLGSWSARFAEGARVSLISDQRVFRGTILPQKASGHVYAHAVDSQPVGWDNLRLRLDERIYSKTDVVALGIRLGDVVAVDSVPEFTDNGFINARHLDDKAAVAVVLAILATQAQQQAQQSSAQAAIQPCDIIFTVSEEIGTGAQHAISPTIKECLAIDISTADCKQNTCDGGVTLVYKDASGPYDRQLTQQLEVICQRLGIAYSRDVFRYYRSDASAAIEAGHDIRCALACFEVDGSHGYERTHMDSLLALASLLQGYLRQNSA</sequence>
<keyword evidence="3" id="KW-0645">Protease</keyword>
<feature type="binding site" evidence="8">
    <location>
        <position position="232"/>
    </location>
    <ligand>
        <name>Zn(2+)</name>
        <dbReference type="ChEBI" id="CHEBI:29105"/>
        <label>2</label>
    </ligand>
</feature>
<dbReference type="EMBL" id="WHNW01000002">
    <property type="protein sequence ID" value="MPV85609.1"/>
    <property type="molecule type" value="Genomic_DNA"/>
</dbReference>
<feature type="active site" description="Proton acceptor" evidence="7">
    <location>
        <position position="231"/>
    </location>
</feature>
<dbReference type="SUPFAM" id="SSF53187">
    <property type="entry name" value="Zn-dependent exopeptidases"/>
    <property type="match status" value="1"/>
</dbReference>
<evidence type="ECO:0000256" key="8">
    <source>
        <dbReference type="PIRSR" id="PIRSR001123-2"/>
    </source>
</evidence>
<evidence type="ECO:0000256" key="2">
    <source>
        <dbReference type="ARBA" id="ARBA00022438"/>
    </source>
</evidence>
<dbReference type="Proteomes" id="UP000471298">
    <property type="component" value="Unassembled WGS sequence"/>
</dbReference>
<dbReference type="PANTHER" id="PTHR32481">
    <property type="entry name" value="AMINOPEPTIDASE"/>
    <property type="match status" value="1"/>
</dbReference>
<protein>
    <submittedName>
        <fullName evidence="9">Osmoprotectant NAGGN system M42 family peptidase</fullName>
    </submittedName>
</protein>
<keyword evidence="2" id="KW-0031">Aminopeptidase</keyword>
<feature type="binding site" evidence="8">
    <location>
        <position position="191"/>
    </location>
    <ligand>
        <name>Zn(2+)</name>
        <dbReference type="ChEBI" id="CHEBI:29105"/>
        <label>2</label>
    </ligand>
</feature>
<dbReference type="InParanoid" id="A0A6N7EW05"/>
<gene>
    <name evidence="9" type="ORF">GCU85_02515</name>
</gene>
<keyword evidence="5" id="KW-0378">Hydrolase</keyword>
<dbReference type="GO" id="GO:0046872">
    <property type="term" value="F:metal ion binding"/>
    <property type="evidence" value="ECO:0007669"/>
    <property type="project" value="UniProtKB-UniRule"/>
</dbReference>
<dbReference type="InterPro" id="IPR017537">
    <property type="entry name" value="Peptidase_M42_hydrolase"/>
</dbReference>
<dbReference type="Pfam" id="PF05343">
    <property type="entry name" value="Peptidase_M42"/>
    <property type="match status" value="1"/>
</dbReference>
<organism evidence="9 10">
    <name type="scientific">Ostreibacterium oceani</name>
    <dbReference type="NCBI Taxonomy" id="2654998"/>
    <lineage>
        <taxon>Bacteria</taxon>
        <taxon>Pseudomonadati</taxon>
        <taxon>Pseudomonadota</taxon>
        <taxon>Gammaproteobacteria</taxon>
        <taxon>Cardiobacteriales</taxon>
        <taxon>Ostreibacteriaceae</taxon>
        <taxon>Ostreibacterium</taxon>
    </lineage>
</organism>
<dbReference type="InterPro" id="IPR008007">
    <property type="entry name" value="Peptidase_M42"/>
</dbReference>
<evidence type="ECO:0000256" key="5">
    <source>
        <dbReference type="ARBA" id="ARBA00022801"/>
    </source>
</evidence>